<accession>A0ABX1VXZ7</accession>
<reference evidence="1 2" key="1">
    <citation type="submission" date="2020-03" db="EMBL/GenBank/DDBJ databases">
        <title>Genome Sequence of industrial isolate, B5A.</title>
        <authorList>
            <person name="Sharma S."/>
            <person name="Patil P.B."/>
            <person name="Korpole S."/>
        </authorList>
    </citation>
    <scope>NUCLEOTIDE SEQUENCE [LARGE SCALE GENOMIC DNA]</scope>
    <source>
        <strain evidence="1 2">PI-S10-B5A</strain>
    </source>
</reference>
<proteinExistence type="predicted"/>
<name>A0ABX1VXZ7_9FIRM</name>
<dbReference type="RefSeq" id="WP_170823342.1">
    <property type="nucleotide sequence ID" value="NZ_JAAOXG010000056.1"/>
</dbReference>
<gene>
    <name evidence="1" type="ORF">G9470_21045</name>
</gene>
<organism evidence="1 2">
    <name type="scientific">Lacrimispora defluvii</name>
    <dbReference type="NCBI Taxonomy" id="2719233"/>
    <lineage>
        <taxon>Bacteria</taxon>
        <taxon>Bacillati</taxon>
        <taxon>Bacillota</taxon>
        <taxon>Clostridia</taxon>
        <taxon>Lachnospirales</taxon>
        <taxon>Lachnospiraceae</taxon>
        <taxon>Lacrimispora</taxon>
    </lineage>
</organism>
<dbReference type="EMBL" id="JAAOXG010000056">
    <property type="protein sequence ID" value="NNJ32255.1"/>
    <property type="molecule type" value="Genomic_DNA"/>
</dbReference>
<evidence type="ECO:0000313" key="1">
    <source>
        <dbReference type="EMBL" id="NNJ32255.1"/>
    </source>
</evidence>
<protein>
    <submittedName>
        <fullName evidence="1">Uncharacterized protein</fullName>
    </submittedName>
</protein>
<keyword evidence="2" id="KW-1185">Reference proteome</keyword>
<evidence type="ECO:0000313" key="2">
    <source>
        <dbReference type="Proteomes" id="UP000539052"/>
    </source>
</evidence>
<comment type="caution">
    <text evidence="1">The sequence shown here is derived from an EMBL/GenBank/DDBJ whole genome shotgun (WGS) entry which is preliminary data.</text>
</comment>
<sequence length="73" mass="8486">MANKVSKEFLQEHFRKHDSITLYTTDGAPVTISKQYSIMLRGGHTESEFKSYDEFMAFYKKHHLSLKPAVIYG</sequence>
<dbReference type="Proteomes" id="UP000539052">
    <property type="component" value="Unassembled WGS sequence"/>
</dbReference>